<dbReference type="PaxDb" id="4097-A0A1S3XIH2"/>
<dbReference type="GO" id="GO:2000280">
    <property type="term" value="P:regulation of root development"/>
    <property type="evidence" value="ECO:0000318"/>
    <property type="project" value="GO_Central"/>
</dbReference>
<evidence type="ECO:0000256" key="16">
    <source>
        <dbReference type="ARBA" id="ARBA00070015"/>
    </source>
</evidence>
<reference evidence="21" key="2">
    <citation type="submission" date="2025-08" db="UniProtKB">
        <authorList>
            <consortium name="RefSeq"/>
        </authorList>
    </citation>
    <scope>IDENTIFICATION</scope>
    <source>
        <tissue evidence="21">Leaf</tissue>
    </source>
</reference>
<evidence type="ECO:0000256" key="5">
    <source>
        <dbReference type="ARBA" id="ARBA00022523"/>
    </source>
</evidence>
<evidence type="ECO:0000313" key="21">
    <source>
        <dbReference type="RefSeq" id="XP_016439472.2"/>
    </source>
</evidence>
<evidence type="ECO:0000256" key="6">
    <source>
        <dbReference type="ARBA" id="ARBA00022525"/>
    </source>
</evidence>
<evidence type="ECO:0000256" key="15">
    <source>
        <dbReference type="ARBA" id="ARBA00064720"/>
    </source>
</evidence>
<evidence type="ECO:0000256" key="7">
    <source>
        <dbReference type="ARBA" id="ARBA00022723"/>
    </source>
</evidence>
<evidence type="ECO:0000256" key="17">
    <source>
        <dbReference type="ARBA" id="ARBA00078725"/>
    </source>
</evidence>
<comment type="function">
    <text evidence="14">May interact with bacterial adhesins thereby protecting the reproductive tissues from microbial attack. Has no oxalate oxidase activity.</text>
</comment>
<organism evidence="20 21">
    <name type="scientific">Nicotiana tabacum</name>
    <name type="common">Common tobacco</name>
    <dbReference type="NCBI Taxonomy" id="4097"/>
    <lineage>
        <taxon>Eukaryota</taxon>
        <taxon>Viridiplantae</taxon>
        <taxon>Streptophyta</taxon>
        <taxon>Embryophyta</taxon>
        <taxon>Tracheophyta</taxon>
        <taxon>Spermatophyta</taxon>
        <taxon>Magnoliopsida</taxon>
        <taxon>eudicotyledons</taxon>
        <taxon>Gunneridae</taxon>
        <taxon>Pentapetalae</taxon>
        <taxon>asterids</taxon>
        <taxon>lamiids</taxon>
        <taxon>Solanales</taxon>
        <taxon>Solanaceae</taxon>
        <taxon>Nicotianoideae</taxon>
        <taxon>Nicotianeae</taxon>
        <taxon>Nicotiana</taxon>
    </lineage>
</organism>
<dbReference type="Gene3D" id="2.60.120.10">
    <property type="entry name" value="Jelly Rolls"/>
    <property type="match status" value="1"/>
</dbReference>
<accession>A0A1S3XIH2</accession>
<keyword evidence="11" id="KW-0325">Glycoprotein</keyword>
<sequence>MAYMILFKAAITILTITFNRVSASDPDPLQDICVADYNSSITVNGFSCKRNFTFTPEDFASMGIAQPGEPNIFGTRVAVANIYNMPGLNTQGVSWSRVDFDPDGLNPPHTHPRATEIIFVLEGQLRAGFITTDNVFVNKLITKGEVFVFPRGLIHFSFNVGRGNATIIVAFNSQNPGVQVIALSMFASRPQIPDEVVARAFQTSVEEVRAIRARLVPTNVTMEHNQVKIEVGNRNSQSNMSKELESLHDSAEKDFDTKQKGENTQKGRGDTGISMEIVAQIEEMTITTTTQIVIDTTSPLYTYPSDNSGSTLEEKQREFRPRNQLTVDFITVNANLGGRSFKTKYSTGNEITNNKP</sequence>
<dbReference type="GO" id="GO:0010497">
    <property type="term" value="P:plasmodesmata-mediated intercellular transport"/>
    <property type="evidence" value="ECO:0000318"/>
    <property type="project" value="GO_Central"/>
</dbReference>
<keyword evidence="7 18" id="KW-0479">Metal-binding</keyword>
<evidence type="ECO:0000313" key="20">
    <source>
        <dbReference type="Proteomes" id="UP000790787"/>
    </source>
</evidence>
<evidence type="ECO:0000256" key="11">
    <source>
        <dbReference type="ARBA" id="ARBA00023180"/>
    </source>
</evidence>
<comment type="similarity">
    <text evidence="3">Belongs to the germin family.</text>
</comment>
<evidence type="ECO:0000256" key="14">
    <source>
        <dbReference type="ARBA" id="ARBA00058969"/>
    </source>
</evidence>
<keyword evidence="20" id="KW-1185">Reference proteome</keyword>
<dbReference type="FunFam" id="2.60.120.10:FF:000025">
    <property type="entry name" value="germin-like protein subfamily 2 member 1"/>
    <property type="match status" value="1"/>
</dbReference>
<name>A0A1S3XIH2_TOBAC</name>
<keyword evidence="5" id="KW-0052">Apoplast</keyword>
<dbReference type="EC" id="1.15.1.1" evidence="4"/>
<dbReference type="Pfam" id="PF00190">
    <property type="entry name" value="Cupin_1"/>
    <property type="match status" value="1"/>
</dbReference>
<dbReference type="PROSITE" id="PS00725">
    <property type="entry name" value="GERMIN"/>
    <property type="match status" value="1"/>
</dbReference>
<dbReference type="GO" id="GO:0048046">
    <property type="term" value="C:apoplast"/>
    <property type="evidence" value="ECO:0007669"/>
    <property type="project" value="UniProtKB-SubCell"/>
</dbReference>
<evidence type="ECO:0000256" key="1">
    <source>
        <dbReference type="ARBA" id="ARBA00001936"/>
    </source>
</evidence>
<evidence type="ECO:0000256" key="12">
    <source>
        <dbReference type="ARBA" id="ARBA00023211"/>
    </source>
</evidence>
<keyword evidence="6" id="KW-0964">Secreted</keyword>
<dbReference type="CDD" id="cd02241">
    <property type="entry name" value="cupin_OxOx"/>
    <property type="match status" value="1"/>
</dbReference>
<dbReference type="KEGG" id="nta:107765346"/>
<dbReference type="PANTHER" id="PTHR31238">
    <property type="entry name" value="GERMIN-LIKE PROTEIN SUBFAMILY 3 MEMBER 3"/>
    <property type="match status" value="1"/>
</dbReference>
<keyword evidence="9" id="KW-0560">Oxidoreductase</keyword>
<evidence type="ECO:0000256" key="2">
    <source>
        <dbReference type="ARBA" id="ARBA00004271"/>
    </source>
</evidence>
<evidence type="ECO:0000256" key="18">
    <source>
        <dbReference type="PIRSR" id="PIRSR601929-1"/>
    </source>
</evidence>
<evidence type="ECO:0000256" key="19">
    <source>
        <dbReference type="PIRSR" id="PIRSR601929-3"/>
    </source>
</evidence>
<dbReference type="GO" id="GO:0004784">
    <property type="term" value="F:superoxide dismutase activity"/>
    <property type="evidence" value="ECO:0007669"/>
    <property type="project" value="UniProtKB-EC"/>
</dbReference>
<keyword evidence="8" id="KW-0732">Signal</keyword>
<comment type="subcellular location">
    <subcellularLocation>
        <location evidence="2">Secreted</location>
        <location evidence="2">Extracellular space</location>
        <location evidence="2">Apoplast</location>
    </subcellularLocation>
</comment>
<dbReference type="SUPFAM" id="SSF51182">
    <property type="entry name" value="RmlC-like cupins"/>
    <property type="match status" value="1"/>
</dbReference>
<evidence type="ECO:0000256" key="13">
    <source>
        <dbReference type="ARBA" id="ARBA00049204"/>
    </source>
</evidence>
<dbReference type="InterPro" id="IPR019780">
    <property type="entry name" value="Germin_Mn-BS"/>
</dbReference>
<dbReference type="RefSeq" id="XP_016439472.1">
    <property type="nucleotide sequence ID" value="XM_016583986.1"/>
</dbReference>
<dbReference type="GeneID" id="107765346"/>
<evidence type="ECO:0000256" key="3">
    <source>
        <dbReference type="ARBA" id="ARBA00007456"/>
    </source>
</evidence>
<evidence type="ECO:0000256" key="9">
    <source>
        <dbReference type="ARBA" id="ARBA00023002"/>
    </source>
</evidence>
<dbReference type="InterPro" id="IPR001929">
    <property type="entry name" value="Germin"/>
</dbReference>
<dbReference type="SMR" id="A0A1S3XIH2"/>
<dbReference type="RefSeq" id="XP_016439472.2">
    <property type="nucleotide sequence ID" value="XM_016583986.2"/>
</dbReference>
<keyword evidence="10 19" id="KW-1015">Disulfide bond</keyword>
<protein>
    <recommendedName>
        <fullName evidence="16">Nectarin-1</fullName>
        <ecNumber evidence="4">1.15.1.1</ecNumber>
    </recommendedName>
    <alternativeName>
        <fullName evidence="17">Superoxide dismutase [Mn]</fullName>
    </alternativeName>
</protein>
<dbReference type="AlphaFoldDB" id="A0A1S3XIH2"/>
<dbReference type="InterPro" id="IPR014710">
    <property type="entry name" value="RmlC-like_jellyroll"/>
</dbReference>
<dbReference type="SMART" id="SM00835">
    <property type="entry name" value="Cupin_1"/>
    <property type="match status" value="1"/>
</dbReference>
<dbReference type="OrthoDB" id="635918at2759"/>
<dbReference type="GO" id="GO:0030145">
    <property type="term" value="F:manganese ion binding"/>
    <property type="evidence" value="ECO:0007669"/>
    <property type="project" value="InterPro"/>
</dbReference>
<dbReference type="PRINTS" id="PR00325">
    <property type="entry name" value="GERMIN"/>
</dbReference>
<evidence type="ECO:0000256" key="10">
    <source>
        <dbReference type="ARBA" id="ARBA00023157"/>
    </source>
</evidence>
<comment type="cofactor">
    <cofactor evidence="1">
        <name>Mn(2+)</name>
        <dbReference type="ChEBI" id="CHEBI:29035"/>
    </cofactor>
</comment>
<reference evidence="20" key="1">
    <citation type="journal article" date="2014" name="Nat. Commun.">
        <title>The tobacco genome sequence and its comparison with those of tomato and potato.</title>
        <authorList>
            <person name="Sierro N."/>
            <person name="Battey J.N."/>
            <person name="Ouadi S."/>
            <person name="Bakaher N."/>
            <person name="Bovet L."/>
            <person name="Willig A."/>
            <person name="Goepfert S."/>
            <person name="Peitsch M.C."/>
            <person name="Ivanov N.V."/>
        </authorList>
    </citation>
    <scope>NUCLEOTIDE SEQUENCE [LARGE SCALE GENOMIC DNA]</scope>
</reference>
<dbReference type="InterPro" id="IPR011051">
    <property type="entry name" value="RmlC_Cupin_sf"/>
</dbReference>
<dbReference type="Proteomes" id="UP000790787">
    <property type="component" value="Chromosome 7"/>
</dbReference>
<keyword evidence="12 18" id="KW-0464">Manganese</keyword>
<evidence type="ECO:0000256" key="4">
    <source>
        <dbReference type="ARBA" id="ARBA00012682"/>
    </source>
</evidence>
<evidence type="ECO:0000256" key="8">
    <source>
        <dbReference type="ARBA" id="ARBA00022729"/>
    </source>
</evidence>
<proteinExistence type="inferred from homology"/>
<dbReference type="InterPro" id="IPR006045">
    <property type="entry name" value="Cupin_1"/>
</dbReference>
<dbReference type="GO" id="GO:0009506">
    <property type="term" value="C:plasmodesma"/>
    <property type="evidence" value="ECO:0000318"/>
    <property type="project" value="GO_Central"/>
</dbReference>
<comment type="subunit">
    <text evidence="15">Monomer. In the absence of manganese, it forms tetrameric and pentameric forms which show superoxide dismutase activity.</text>
</comment>
<comment type="catalytic activity">
    <reaction evidence="13">
        <text>2 superoxide + 2 H(+) = H2O2 + O2</text>
        <dbReference type="Rhea" id="RHEA:20696"/>
        <dbReference type="ChEBI" id="CHEBI:15378"/>
        <dbReference type="ChEBI" id="CHEBI:15379"/>
        <dbReference type="ChEBI" id="CHEBI:16240"/>
        <dbReference type="ChEBI" id="CHEBI:18421"/>
        <dbReference type="EC" id="1.15.1.1"/>
    </reaction>
</comment>
<gene>
    <name evidence="21" type="primary">LOC107765346</name>
</gene>